<dbReference type="AlphaFoldDB" id="E5XL49"/>
<evidence type="ECO:0000313" key="5">
    <source>
        <dbReference type="Proteomes" id="UP000004816"/>
    </source>
</evidence>
<dbReference type="SUPFAM" id="SSF56601">
    <property type="entry name" value="beta-lactamase/transpeptidase-like"/>
    <property type="match status" value="1"/>
</dbReference>
<reference evidence="4 5" key="1">
    <citation type="journal article" date="2011" name="Stand. Genomic Sci.">
        <title>High quality draft genome sequence of Segniliparus rugosus CDC 945(T)= (ATCC BAA-974(T)).</title>
        <authorList>
            <person name="Earl A.M."/>
            <person name="Desjardins C.A."/>
            <person name="Fitzgerald M.G."/>
            <person name="Arachchi H.M."/>
            <person name="Zeng Q."/>
            <person name="Mehta T."/>
            <person name="Griggs A."/>
            <person name="Birren B.W."/>
            <person name="Toney N.C."/>
            <person name="Carr J."/>
            <person name="Posey J."/>
            <person name="Butler W.R."/>
        </authorList>
    </citation>
    <scope>NUCLEOTIDE SEQUENCE [LARGE SCALE GENOMIC DNA]</scope>
    <source>
        <strain evidence="5">ATCC BAA-974 / DSM 45345 / CCUG 50838 / CIP 108380 / JCM 13579 / CDC 945</strain>
    </source>
</reference>
<keyword evidence="1" id="KW-0732">Signal</keyword>
<dbReference type="HOGENOM" id="CLU_025328_0_0_11"/>
<evidence type="ECO:0000259" key="3">
    <source>
        <dbReference type="Pfam" id="PF05223"/>
    </source>
</evidence>
<keyword evidence="5" id="KW-1185">Reference proteome</keyword>
<dbReference type="PANTHER" id="PTHR30627:SF24">
    <property type="entry name" value="PENICILLIN-BINDING PROTEIN 4B"/>
    <property type="match status" value="1"/>
</dbReference>
<dbReference type="GO" id="GO:0071555">
    <property type="term" value="P:cell wall organization"/>
    <property type="evidence" value="ECO:0007669"/>
    <property type="project" value="TreeGrafter"/>
</dbReference>
<dbReference type="InterPro" id="IPR050515">
    <property type="entry name" value="Beta-lactam/transpept"/>
</dbReference>
<name>E5XL49_SEGRC</name>
<dbReference type="InterPro" id="IPR001460">
    <property type="entry name" value="PCN-bd_Tpept"/>
</dbReference>
<evidence type="ECO:0008006" key="6">
    <source>
        <dbReference type="Google" id="ProtNLM"/>
    </source>
</evidence>
<dbReference type="Pfam" id="PF05223">
    <property type="entry name" value="MecA_N"/>
    <property type="match status" value="1"/>
</dbReference>
<dbReference type="RefSeq" id="WP_021030523.1">
    <property type="nucleotide sequence ID" value="NZ_KI391954.1"/>
</dbReference>
<dbReference type="GO" id="GO:0046677">
    <property type="term" value="P:response to antibiotic"/>
    <property type="evidence" value="ECO:0007669"/>
    <property type="project" value="InterPro"/>
</dbReference>
<feature type="domain" description="NTF2-like N-terminal transpeptidase" evidence="3">
    <location>
        <begin position="31"/>
        <end position="138"/>
    </location>
</feature>
<evidence type="ECO:0000259" key="2">
    <source>
        <dbReference type="Pfam" id="PF00905"/>
    </source>
</evidence>
<feature type="signal peptide" evidence="1">
    <location>
        <begin position="1"/>
        <end position="23"/>
    </location>
</feature>
<feature type="domain" description="Penicillin-binding protein transpeptidase" evidence="2">
    <location>
        <begin position="328"/>
        <end position="583"/>
    </location>
</feature>
<sequence length="604" mass="63713">MRSPLCRAVVLALAVLLPVGMTACTPKPVGPNPEALKFLGLLAKHKTREAADQTDFPDRAVRAIDQMWNGLQASALTARIGEAEISGDTAKVGYHYEWSLPKGRVWAYDGKLHLGKIRGEWRVLWTNTDLHPKLGDTQTVALRAFAPPRASVIESTGSPLLVPGTVTRILFTPKDVRLPDTVTSVAKRIVDALGDLAPEGLTGQALAEQATAAGKKAYGVVLLPNDKAKPILDKIGMISGVGFNQEYDLVPTDVNFAPDLVGQVKKQALAEVDGKAGWRVVTVNADGVEFDVLHETRSQPSPAIMLSIDRRVQDAAQHAVDSRGLATMMVAIQPSTGHILAVAQNRAADEAGVLATQGQYPPGSTFKIITASAAMAQGLANPESYVGCPGRVDIGERSIPNENEFSLGAVPMRTAFAHSCNTTFAKLASEMSPDALTRAAASLGLGVDYQIPDLTTISGSVPKADDLTIRTEDGFGQGMVTVSPFGMAVVAATVAHGSPVVPVYRLDSPTQVSGDRPELSPAIVEGLRPMMRQVVTAGTATHIADCGEVYGKTGEAEIDGGSHAWFVGYRGDVAFATLVVRGGSSEAAVAVTKLFLKSIPDSDF</sequence>
<dbReference type="GO" id="GO:0005886">
    <property type="term" value="C:plasma membrane"/>
    <property type="evidence" value="ECO:0007669"/>
    <property type="project" value="TreeGrafter"/>
</dbReference>
<evidence type="ECO:0000256" key="1">
    <source>
        <dbReference type="SAM" id="SignalP"/>
    </source>
</evidence>
<organism evidence="4 5">
    <name type="scientific">Segniliparus rugosus (strain ATCC BAA-974 / DSM 45345 / CCUG 50838 / CIP 108380 / JCM 13579 / CDC 945)</name>
    <dbReference type="NCBI Taxonomy" id="679197"/>
    <lineage>
        <taxon>Bacteria</taxon>
        <taxon>Bacillati</taxon>
        <taxon>Actinomycetota</taxon>
        <taxon>Actinomycetes</taxon>
        <taxon>Mycobacteriales</taxon>
        <taxon>Segniliparaceae</taxon>
        <taxon>Segniliparus</taxon>
    </lineage>
</organism>
<protein>
    <recommendedName>
        <fullName evidence="6">Penicillin-binding protein</fullName>
    </recommendedName>
</protein>
<dbReference type="GO" id="GO:0008658">
    <property type="term" value="F:penicillin binding"/>
    <property type="evidence" value="ECO:0007669"/>
    <property type="project" value="InterPro"/>
</dbReference>
<dbReference type="OrthoDB" id="5241017at2"/>
<evidence type="ECO:0000313" key="4">
    <source>
        <dbReference type="EMBL" id="EFV14917.2"/>
    </source>
</evidence>
<dbReference type="InterPro" id="IPR012338">
    <property type="entry name" value="Beta-lactam/transpept-like"/>
</dbReference>
<dbReference type="eggNOG" id="COG0768">
    <property type="taxonomic scope" value="Bacteria"/>
</dbReference>
<proteinExistence type="predicted"/>
<dbReference type="GO" id="GO:0071972">
    <property type="term" value="F:peptidoglycan L,D-transpeptidase activity"/>
    <property type="evidence" value="ECO:0007669"/>
    <property type="project" value="TreeGrafter"/>
</dbReference>
<dbReference type="InterPro" id="IPR007887">
    <property type="entry name" value="MecA_N"/>
</dbReference>
<dbReference type="PROSITE" id="PS51257">
    <property type="entry name" value="PROKAR_LIPOPROTEIN"/>
    <property type="match status" value="1"/>
</dbReference>
<dbReference type="STRING" id="679197.HMPREF9336_00218"/>
<dbReference type="PANTHER" id="PTHR30627">
    <property type="entry name" value="PEPTIDOGLYCAN D,D-TRANSPEPTIDASE"/>
    <property type="match status" value="1"/>
</dbReference>
<dbReference type="EMBL" id="ACZI02000003">
    <property type="protein sequence ID" value="EFV14917.2"/>
    <property type="molecule type" value="Genomic_DNA"/>
</dbReference>
<dbReference type="Gene3D" id="3.40.710.10">
    <property type="entry name" value="DD-peptidase/beta-lactamase superfamily"/>
    <property type="match status" value="1"/>
</dbReference>
<feature type="chain" id="PRO_5003202522" description="Penicillin-binding protein" evidence="1">
    <location>
        <begin position="24"/>
        <end position="604"/>
    </location>
</feature>
<accession>E5XL49</accession>
<gene>
    <name evidence="4" type="ORF">HMPREF9336_00218</name>
</gene>
<dbReference type="Pfam" id="PF00905">
    <property type="entry name" value="Transpeptidase"/>
    <property type="match status" value="1"/>
</dbReference>
<dbReference type="Proteomes" id="UP000004816">
    <property type="component" value="Unassembled WGS sequence"/>
</dbReference>
<comment type="caution">
    <text evidence="4">The sequence shown here is derived from an EMBL/GenBank/DDBJ whole genome shotgun (WGS) entry which is preliminary data.</text>
</comment>